<dbReference type="InterPro" id="IPR002502">
    <property type="entry name" value="Amidase_domain"/>
</dbReference>
<reference evidence="3 4" key="1">
    <citation type="submission" date="2024-06" db="EMBL/GenBank/DDBJ databases">
        <title>The Natural Products Discovery Center: Release of the First 8490 Sequenced Strains for Exploring Actinobacteria Biosynthetic Diversity.</title>
        <authorList>
            <person name="Kalkreuter E."/>
            <person name="Kautsar S.A."/>
            <person name="Yang D."/>
            <person name="Bader C.D."/>
            <person name="Teijaro C.N."/>
            <person name="Fluegel L."/>
            <person name="Davis C.M."/>
            <person name="Simpson J.R."/>
            <person name="Lauterbach L."/>
            <person name="Steele A.D."/>
            <person name="Gui C."/>
            <person name="Meng S."/>
            <person name="Li G."/>
            <person name="Viehrig K."/>
            <person name="Ye F."/>
            <person name="Su P."/>
            <person name="Kiefer A.F."/>
            <person name="Nichols A."/>
            <person name="Cepeda A.J."/>
            <person name="Yan W."/>
            <person name="Fan B."/>
            <person name="Jiang Y."/>
            <person name="Adhikari A."/>
            <person name="Zheng C.-J."/>
            <person name="Schuster L."/>
            <person name="Cowan T.M."/>
            <person name="Smanski M.J."/>
            <person name="Chevrette M.G."/>
            <person name="De Carvalho L.P.S."/>
            <person name="Shen B."/>
        </authorList>
    </citation>
    <scope>NUCLEOTIDE SEQUENCE [LARGE SCALE GENOMIC DNA]</scope>
    <source>
        <strain evidence="3 4">NPDC048946</strain>
    </source>
</reference>
<sequence>MSVVYVRRAEWGAPATSPAASMTSSRGVKVHYLGTPYSSRSHDRCAAYVRDIRASHLANKKENYVDIAYNLLVCEHGYVYEGRGTRRRGGANGSAQLNLDHFSVCALLGSSGLTQPTPAMIEGIRFAIALFRAEGSAGREIRGHKDGYSTSCPGPALYALVTSGALEPGSTGDGTPAPNLPSWDGTSFPGAQAFVLGKSHPAVTLLGQRLVAHGHGGFYKEGPGPTFGEADRQATAAFQRAQGWSGSDADGYPGPSTWARLMAAPASTPAPAPAPAPPPVPVVSLRAVINSAKADPPKAGVPTSNYTDVIVVEHALAAEGLLDRARADGHFGSDTVAAYAAFQRRLGYSGADADGIPGQTSLSKLGARRGFRVTA</sequence>
<dbReference type="NCBIfam" id="NF038080">
    <property type="entry name" value="PG_bind_siph"/>
    <property type="match status" value="1"/>
</dbReference>
<dbReference type="RefSeq" id="WP_358350351.1">
    <property type="nucleotide sequence ID" value="NZ_JBEZFP010000012.1"/>
</dbReference>
<dbReference type="InterPro" id="IPR036365">
    <property type="entry name" value="PGBD-like_sf"/>
</dbReference>
<gene>
    <name evidence="3" type="ORF">AB0C36_06925</name>
</gene>
<protein>
    <submittedName>
        <fullName evidence="3">Peptidoglycan-binding protein</fullName>
    </submittedName>
</protein>
<accession>A0ABV3DCT0</accession>
<dbReference type="Pfam" id="PF01471">
    <property type="entry name" value="PG_binding_1"/>
    <property type="match status" value="1"/>
</dbReference>
<evidence type="ECO:0000313" key="4">
    <source>
        <dbReference type="Proteomes" id="UP001551482"/>
    </source>
</evidence>
<evidence type="ECO:0000313" key="3">
    <source>
        <dbReference type="EMBL" id="MEU8133227.1"/>
    </source>
</evidence>
<dbReference type="InterPro" id="IPR036505">
    <property type="entry name" value="Amidase/PGRP_sf"/>
</dbReference>
<dbReference type="Proteomes" id="UP001551482">
    <property type="component" value="Unassembled WGS sequence"/>
</dbReference>
<dbReference type="SUPFAM" id="SSF47090">
    <property type="entry name" value="PGBD-like"/>
    <property type="match status" value="2"/>
</dbReference>
<organism evidence="3 4">
    <name type="scientific">Streptodolium elevatio</name>
    <dbReference type="NCBI Taxonomy" id="3157996"/>
    <lineage>
        <taxon>Bacteria</taxon>
        <taxon>Bacillati</taxon>
        <taxon>Actinomycetota</taxon>
        <taxon>Actinomycetes</taxon>
        <taxon>Kitasatosporales</taxon>
        <taxon>Streptomycetaceae</taxon>
        <taxon>Streptodolium</taxon>
    </lineage>
</organism>
<dbReference type="PANTHER" id="PTHR11022">
    <property type="entry name" value="PEPTIDOGLYCAN RECOGNITION PROTEIN"/>
    <property type="match status" value="1"/>
</dbReference>
<comment type="similarity">
    <text evidence="1">Belongs to the N-acetylmuramoyl-L-alanine amidase 2 family.</text>
</comment>
<dbReference type="CDD" id="cd06583">
    <property type="entry name" value="PGRP"/>
    <property type="match status" value="1"/>
</dbReference>
<proteinExistence type="inferred from homology"/>
<evidence type="ECO:0000259" key="2">
    <source>
        <dbReference type="SMART" id="SM00701"/>
    </source>
</evidence>
<dbReference type="Gene3D" id="3.40.80.10">
    <property type="entry name" value="Peptidoglycan recognition protein-like"/>
    <property type="match status" value="1"/>
</dbReference>
<comment type="caution">
    <text evidence="3">The sequence shown here is derived from an EMBL/GenBank/DDBJ whole genome shotgun (WGS) entry which is preliminary data.</text>
</comment>
<dbReference type="InterPro" id="IPR002477">
    <property type="entry name" value="Peptidoglycan-bd-like"/>
</dbReference>
<dbReference type="SMART" id="SM00701">
    <property type="entry name" value="PGRP"/>
    <property type="match status" value="1"/>
</dbReference>
<dbReference type="PANTHER" id="PTHR11022:SF41">
    <property type="entry name" value="PEPTIDOGLYCAN-RECOGNITION PROTEIN LC-RELATED"/>
    <property type="match status" value="1"/>
</dbReference>
<dbReference type="InterPro" id="IPR015510">
    <property type="entry name" value="PGRP"/>
</dbReference>
<evidence type="ECO:0000256" key="1">
    <source>
        <dbReference type="ARBA" id="ARBA00007553"/>
    </source>
</evidence>
<dbReference type="SUPFAM" id="SSF55846">
    <property type="entry name" value="N-acetylmuramoyl-L-alanine amidase-like"/>
    <property type="match status" value="1"/>
</dbReference>
<dbReference type="Gene3D" id="1.10.101.10">
    <property type="entry name" value="PGBD-like superfamily/PGBD"/>
    <property type="match status" value="2"/>
</dbReference>
<dbReference type="EMBL" id="JBEZFP010000012">
    <property type="protein sequence ID" value="MEU8133227.1"/>
    <property type="molecule type" value="Genomic_DNA"/>
</dbReference>
<dbReference type="InterPro" id="IPR047763">
    <property type="entry name" value="PG_bind_dom_phiBT1-type"/>
</dbReference>
<dbReference type="InterPro" id="IPR006619">
    <property type="entry name" value="PGRP_domain_met/bac"/>
</dbReference>
<dbReference type="InterPro" id="IPR036366">
    <property type="entry name" value="PGBDSf"/>
</dbReference>
<name>A0ABV3DCT0_9ACTN</name>
<feature type="domain" description="Peptidoglycan recognition protein family" evidence="2">
    <location>
        <begin position="3"/>
        <end position="148"/>
    </location>
</feature>
<keyword evidence="4" id="KW-1185">Reference proteome</keyword>